<sequence length="1137" mass="131715">MMFTPQMKTLQALTITPRFERTPNARVRLLNEDNGDMEVDGLMENLDDWRGFKEAGMLDEGALGRRDREAMVARISGLEKEVRLHDYQHTMGLLLIEKKEWTVKCDELSEALSEAQEIFKREQTSHLIAMDEVEKRERNLRKALKVEEERIADLERALRTTCAEYELIKSTSSNKLSEATASETGILERSIEVQDKLCAADAKLAEANRKSLELERRLQEIESRENVLRKERNSFIAERESHDTTLWRHRDDLQQWERKLQEREESLCDSRRIINLGEEKANMVAQIHKEKDKELKEKQKSIKVDRLPLYQKEENLKIRSLELDLQEKNIASLRVKLEEKEKELNSLKERLNSRDQVEIQKVIDEYQRDLDSKKHEFDLEMERKRKKVDDEMRVKVNDLEQMKTEIDHMDDKLQKREQTLVQKIDEFKVKEKEIKSQSQLLKEREKILKVEKKKLELDKKDMALEKESLESREVDLEKLLVDISRKQQVNLEESEKLKVAERERAEHLCLQMDLKQEIERVRQQQEVLLNEGVILKQDKRKFEEEWENLDENRAAVDQEMQKLNREKEMFEKIKNDHKQLKHDYDVRKRELEIDMETKQNEMELNMQEREKAFEKEKEAQLSDIEKLKLSVVNEIEEMKSQKLGLQRETEKIASSKRQLEVQQIEMQKDINELFSLSEKVNNQRELLTKERSQFHSLVERLKNCESCAKGVSSYAIHDQNLAEGNEMELSPLPVLGCELRDRVASYAASSKRSTETDQKCMQMGPRSHSRSGILKLVKCASELLKLSPTGKSQHEPIDNQLSEEHETECPDTSLEMKLDNVGEESVKPSFRIVDDSTGTREVRVGVRAAINDHSHVDSKIEDGEEHSEQSKLRRSCRQSVSKNKKGTQSSKRTVIEDTTSISAGMTKDSHVESEGVLRETKIAEKGKRTRKCNSGQSSQMTPIELQTVDSEHSESVTAGGYRKRRKADKPVPSNSENKRYNLRRKKPVVNTSEADATYNAGNIAEGEVSVGGDPEPNPDHEAASTQLPETAFEDANRAPLVQVTTYKRFETEEVYSHRVLESDGIDEYPDQVKLQKLGSNEDRIGTPVHTVEDKPDSVLHADDDGNYHDDSDASGGDDDDDPGEVSVGRKLWTFFTS</sequence>
<dbReference type="AlphaFoldDB" id="A0AAV3PRX5"/>
<evidence type="ECO:0000256" key="3">
    <source>
        <dbReference type="ARBA" id="ARBA00024186"/>
    </source>
</evidence>
<comment type="caution">
    <text evidence="7">The sequence shown here is derived from an EMBL/GenBank/DDBJ whole genome shotgun (WGS) entry which is preliminary data.</text>
</comment>
<comment type="subcellular location">
    <subcellularLocation>
        <location evidence="3">Nucleus lamina</location>
    </subcellularLocation>
</comment>
<dbReference type="PANTHER" id="PTHR31908">
    <property type="entry name" value="PROTEIN CROWDED NUCLEI 4"/>
    <property type="match status" value="1"/>
</dbReference>
<feature type="coiled-coil region" evidence="5">
    <location>
        <begin position="511"/>
        <end position="608"/>
    </location>
</feature>
<feature type="compositionally biased region" description="Polar residues" evidence="6">
    <location>
        <begin position="932"/>
        <end position="941"/>
    </location>
</feature>
<feature type="region of interest" description="Disordered" evidence="6">
    <location>
        <begin position="748"/>
        <end position="767"/>
    </location>
</feature>
<feature type="compositionally biased region" description="Basic and acidic residues" evidence="6">
    <location>
        <begin position="907"/>
        <end position="926"/>
    </location>
</feature>
<dbReference type="GO" id="GO:0006997">
    <property type="term" value="P:nucleus organization"/>
    <property type="evidence" value="ECO:0007669"/>
    <property type="project" value="InterPro"/>
</dbReference>
<evidence type="ECO:0000313" key="7">
    <source>
        <dbReference type="EMBL" id="GAA0153456.1"/>
    </source>
</evidence>
<keyword evidence="8" id="KW-1185">Reference proteome</keyword>
<gene>
    <name evidence="7" type="ORF">LIER_11690</name>
</gene>
<evidence type="ECO:0000256" key="1">
    <source>
        <dbReference type="ARBA" id="ARBA00023054"/>
    </source>
</evidence>
<feature type="compositionally biased region" description="Polar residues" evidence="6">
    <location>
        <begin position="877"/>
        <end position="903"/>
    </location>
</feature>
<organism evidence="7 8">
    <name type="scientific">Lithospermum erythrorhizon</name>
    <name type="common">Purple gromwell</name>
    <name type="synonym">Lithospermum officinale var. erythrorhizon</name>
    <dbReference type="NCBI Taxonomy" id="34254"/>
    <lineage>
        <taxon>Eukaryota</taxon>
        <taxon>Viridiplantae</taxon>
        <taxon>Streptophyta</taxon>
        <taxon>Embryophyta</taxon>
        <taxon>Tracheophyta</taxon>
        <taxon>Spermatophyta</taxon>
        <taxon>Magnoliopsida</taxon>
        <taxon>eudicotyledons</taxon>
        <taxon>Gunneridae</taxon>
        <taxon>Pentapetalae</taxon>
        <taxon>asterids</taxon>
        <taxon>lamiids</taxon>
        <taxon>Boraginales</taxon>
        <taxon>Boraginaceae</taxon>
        <taxon>Boraginoideae</taxon>
        <taxon>Lithospermeae</taxon>
        <taxon>Lithospermum</taxon>
    </lineage>
</organism>
<feature type="coiled-coil region" evidence="5">
    <location>
        <begin position="98"/>
        <end position="164"/>
    </location>
</feature>
<dbReference type="Proteomes" id="UP001454036">
    <property type="component" value="Unassembled WGS sequence"/>
</dbReference>
<feature type="compositionally biased region" description="Basic and acidic residues" evidence="6">
    <location>
        <begin position="1079"/>
        <end position="1111"/>
    </location>
</feature>
<evidence type="ECO:0000256" key="4">
    <source>
        <dbReference type="ARBA" id="ARBA00024208"/>
    </source>
</evidence>
<feature type="coiled-coil region" evidence="5">
    <location>
        <begin position="202"/>
        <end position="266"/>
    </location>
</feature>
<name>A0AAV3PRX5_LITER</name>
<reference evidence="7 8" key="1">
    <citation type="submission" date="2024-01" db="EMBL/GenBank/DDBJ databases">
        <title>The complete chloroplast genome sequence of Lithospermum erythrorhizon: insights into the phylogenetic relationship among Boraginaceae species and the maternal lineages of purple gromwells.</title>
        <authorList>
            <person name="Okada T."/>
            <person name="Watanabe K."/>
        </authorList>
    </citation>
    <scope>NUCLEOTIDE SEQUENCE [LARGE SCALE GENOMIC DNA]</scope>
</reference>
<evidence type="ECO:0008006" key="9">
    <source>
        <dbReference type="Google" id="ProtNLM"/>
    </source>
</evidence>
<dbReference type="InterPro" id="IPR040418">
    <property type="entry name" value="CRWN"/>
</dbReference>
<dbReference type="EMBL" id="BAABME010002182">
    <property type="protein sequence ID" value="GAA0153456.1"/>
    <property type="molecule type" value="Genomic_DNA"/>
</dbReference>
<dbReference type="PANTHER" id="PTHR31908:SF9">
    <property type="entry name" value="PROTEIN CROWDED NUCLEI 3"/>
    <property type="match status" value="1"/>
</dbReference>
<evidence type="ECO:0000256" key="6">
    <source>
        <dbReference type="SAM" id="MobiDB-lite"/>
    </source>
</evidence>
<feature type="region of interest" description="Disordered" evidence="6">
    <location>
        <begin position="855"/>
        <end position="1025"/>
    </location>
</feature>
<keyword evidence="2" id="KW-0539">Nucleus</keyword>
<protein>
    <recommendedName>
        <fullName evidence="9">Nuclear matrix constituent protein 1-like protein</fullName>
    </recommendedName>
</protein>
<evidence type="ECO:0000256" key="5">
    <source>
        <dbReference type="SAM" id="Coils"/>
    </source>
</evidence>
<dbReference type="GO" id="GO:0005652">
    <property type="term" value="C:nuclear lamina"/>
    <property type="evidence" value="ECO:0007669"/>
    <property type="project" value="UniProtKB-SubCell"/>
</dbReference>
<comment type="similarity">
    <text evidence="4">Belongs to the CRWN family.</text>
</comment>
<accession>A0AAV3PRX5</accession>
<proteinExistence type="inferred from homology"/>
<feature type="region of interest" description="Disordered" evidence="6">
    <location>
        <begin position="1077"/>
        <end position="1126"/>
    </location>
</feature>
<feature type="compositionally biased region" description="Basic and acidic residues" evidence="6">
    <location>
        <begin position="855"/>
        <end position="871"/>
    </location>
</feature>
<feature type="coiled-coil region" evidence="5">
    <location>
        <begin position="323"/>
        <end position="357"/>
    </location>
</feature>
<keyword evidence="1 5" id="KW-0175">Coiled coil</keyword>
<evidence type="ECO:0000256" key="2">
    <source>
        <dbReference type="ARBA" id="ARBA00023242"/>
    </source>
</evidence>
<evidence type="ECO:0000313" key="8">
    <source>
        <dbReference type="Proteomes" id="UP001454036"/>
    </source>
</evidence>